<protein>
    <submittedName>
        <fullName evidence="2">Unannotated protein</fullName>
    </submittedName>
</protein>
<dbReference type="InterPro" id="IPR036291">
    <property type="entry name" value="NAD(P)-bd_dom_sf"/>
</dbReference>
<dbReference type="InterPro" id="IPR003462">
    <property type="entry name" value="ODC_Mu_crystall"/>
</dbReference>
<gene>
    <name evidence="2" type="ORF">UFOPK2171_00696</name>
</gene>
<dbReference type="PANTHER" id="PTHR13812">
    <property type="entry name" value="KETIMINE REDUCTASE MU-CRYSTALLIN"/>
    <property type="match status" value="1"/>
</dbReference>
<accession>A0A6J6KS46</accession>
<dbReference type="Pfam" id="PF02423">
    <property type="entry name" value="OCD_Mu_crystall"/>
    <property type="match status" value="1"/>
</dbReference>
<comment type="similarity">
    <text evidence="1">Belongs to the ornithine cyclodeaminase/mu-crystallin family.</text>
</comment>
<dbReference type="GO" id="GO:0019752">
    <property type="term" value="P:carboxylic acid metabolic process"/>
    <property type="evidence" value="ECO:0007669"/>
    <property type="project" value="UniProtKB-ARBA"/>
</dbReference>
<evidence type="ECO:0000256" key="1">
    <source>
        <dbReference type="ARBA" id="ARBA00008903"/>
    </source>
</evidence>
<dbReference type="Gene3D" id="3.30.1780.10">
    <property type="entry name" value="ornithine cyclodeaminase, domain 1"/>
    <property type="match status" value="1"/>
</dbReference>
<proteinExistence type="inferred from homology"/>
<dbReference type="FunFam" id="3.40.50.720:FF:000311">
    <property type="entry name" value="Ornithine cyclodeaminase"/>
    <property type="match status" value="1"/>
</dbReference>
<dbReference type="Gene3D" id="3.40.50.720">
    <property type="entry name" value="NAD(P)-binding Rossmann-like Domain"/>
    <property type="match status" value="1"/>
</dbReference>
<sequence length="318" mass="34177">MLHFEQSELDRILEFPSLVESLKQAFAGTWTTPLRQHHGMPGIDAAGAEVENALLLMPAWTGPGDENYVGVKLVAVYPGNGQIGLPSIHGLYYLIDGNTGQPLATMDGARMTVWRTAAASALASTYLSRPESSTLTMIGAGALSPFMIRAHMAVRPIQEVFLWNHNIRKAHELAEQLRSEGLPVTSHPDLVTAVGKSDIVSAATLTTTPLIFGKWLKPGTHVDTVGAFTPSMRETDDELIKSVSIFCDTRTGALKEGGDLAIPISQGVITPDDVLADLHDLTRGVHPGRTSSEEITYFKSVGTALEDLAGAIAVWKSR</sequence>
<dbReference type="GO" id="GO:0005737">
    <property type="term" value="C:cytoplasm"/>
    <property type="evidence" value="ECO:0007669"/>
    <property type="project" value="TreeGrafter"/>
</dbReference>
<dbReference type="NCBIfam" id="NF004793">
    <property type="entry name" value="PRK06141.1"/>
    <property type="match status" value="1"/>
</dbReference>
<name>A0A6J6KS46_9ZZZZ</name>
<reference evidence="2" key="1">
    <citation type="submission" date="2020-05" db="EMBL/GenBank/DDBJ databases">
        <authorList>
            <person name="Chiriac C."/>
            <person name="Salcher M."/>
            <person name="Ghai R."/>
            <person name="Kavagutti S V."/>
        </authorList>
    </citation>
    <scope>NUCLEOTIDE SEQUENCE</scope>
</reference>
<dbReference type="PIRSF" id="PIRSF001439">
    <property type="entry name" value="CryM"/>
    <property type="match status" value="1"/>
</dbReference>
<dbReference type="SUPFAM" id="SSF51735">
    <property type="entry name" value="NAD(P)-binding Rossmann-fold domains"/>
    <property type="match status" value="1"/>
</dbReference>
<dbReference type="EMBL" id="CAEZWD010000083">
    <property type="protein sequence ID" value="CAB4651728.1"/>
    <property type="molecule type" value="Genomic_DNA"/>
</dbReference>
<dbReference type="PANTHER" id="PTHR13812:SF19">
    <property type="entry name" value="KETIMINE REDUCTASE MU-CRYSTALLIN"/>
    <property type="match status" value="1"/>
</dbReference>
<dbReference type="AlphaFoldDB" id="A0A6J6KS46"/>
<dbReference type="GO" id="GO:0016491">
    <property type="term" value="F:oxidoreductase activity"/>
    <property type="evidence" value="ECO:0007669"/>
    <property type="project" value="UniProtKB-ARBA"/>
</dbReference>
<organism evidence="2">
    <name type="scientific">freshwater metagenome</name>
    <dbReference type="NCBI Taxonomy" id="449393"/>
    <lineage>
        <taxon>unclassified sequences</taxon>
        <taxon>metagenomes</taxon>
        <taxon>ecological metagenomes</taxon>
    </lineage>
</organism>
<evidence type="ECO:0000313" key="2">
    <source>
        <dbReference type="EMBL" id="CAB4651728.1"/>
    </source>
</evidence>
<dbReference type="InterPro" id="IPR023401">
    <property type="entry name" value="ODC_N"/>
</dbReference>